<dbReference type="PATRIC" id="fig|76859.3.peg.756"/>
<gene>
    <name evidence="1" type="ORF">RN98_03830</name>
</gene>
<organism evidence="1">
    <name type="scientific">Fusobacterium animalis</name>
    <dbReference type="NCBI Taxonomy" id="76859"/>
    <lineage>
        <taxon>Bacteria</taxon>
        <taxon>Fusobacteriati</taxon>
        <taxon>Fusobacteriota</taxon>
        <taxon>Fusobacteriia</taxon>
        <taxon>Fusobacteriales</taxon>
        <taxon>Fusobacteriaceae</taxon>
        <taxon>Fusobacterium</taxon>
    </lineage>
</organism>
<sequence>MLAKIGRPKSLNPKNKRLEIRLTEEEYKKIEDCSKYLKKSRAETILEGIKRIEVELKKK</sequence>
<reference evidence="1 2" key="1">
    <citation type="submission" date="2015-09" db="EMBL/GenBank/DDBJ databases">
        <authorList>
            <person name="Jackson K.R."/>
            <person name="Lunt B.L."/>
            <person name="Fisher J.N.B."/>
            <person name="Gardner A.V."/>
            <person name="Bailey M.E."/>
            <person name="Deus L.M."/>
            <person name="Earl A.S."/>
            <person name="Gibby P.D."/>
            <person name="Hartmann K.A."/>
            <person name="Liu J.E."/>
            <person name="Manci A.M."/>
            <person name="Nielsen D.A."/>
            <person name="Solomon M.B."/>
            <person name="Breakwell D.P."/>
            <person name="Burnett S.H."/>
            <person name="Grose J.H."/>
        </authorList>
    </citation>
    <scope>NUCLEOTIDE SEQUENCE [LARGE SCALE GENOMIC DNA]</scope>
    <source>
        <strain evidence="1 2">KCOM 1279</strain>
    </source>
</reference>
<dbReference type="RefSeq" id="WP_060675901.1">
    <property type="nucleotide sequence ID" value="NZ_CP012713.1"/>
</dbReference>
<evidence type="ECO:0000313" key="2">
    <source>
        <dbReference type="Proteomes" id="UP000063147"/>
    </source>
</evidence>
<proteinExistence type="predicted"/>
<dbReference type="EMBL" id="CP012713">
    <property type="protein sequence ID" value="ALF17341.1"/>
    <property type="molecule type" value="Genomic_DNA"/>
</dbReference>
<accession>A0A0M4RJL9</accession>
<evidence type="ECO:0000313" key="1">
    <source>
        <dbReference type="EMBL" id="ALF17341.1"/>
    </source>
</evidence>
<dbReference type="Proteomes" id="UP000063147">
    <property type="component" value="Chromosome"/>
</dbReference>
<evidence type="ECO:0008006" key="3">
    <source>
        <dbReference type="Google" id="ProtNLM"/>
    </source>
</evidence>
<protein>
    <recommendedName>
        <fullName evidence="3">CopG family transcriptional regulator</fullName>
    </recommendedName>
</protein>
<dbReference type="AlphaFoldDB" id="A0A0M4RJL9"/>
<name>A0A0M4RJL9_9FUSO</name>